<protein>
    <submittedName>
        <fullName evidence="2">Uncharacterized protein</fullName>
    </submittedName>
</protein>
<sequence length="225" mass="23329">MALAQRARRPRASSADAAVQPESGSSDGGGTAGSAAEDASRNDAATTMAAHVAPCTVTAASTASDENGASSLPGEPVVDFIASLRSLAAMSVADSSKKARPSIFQKPSRLRERMNLCVCSWSNSLRTQCSNFLLRGAMAPLLRLGAAVNMAAHLHNPFVAVNIAAPPHRDVGKPSTWRPHDAEFILSGSASSFGLAAVAQTNTVTVLNVDSLGCTQLRNPASWFL</sequence>
<gene>
    <name evidence="2" type="ORF">HPB52_010972</name>
</gene>
<feature type="compositionally biased region" description="Basic residues" evidence="1">
    <location>
        <begin position="1"/>
        <end position="11"/>
    </location>
</feature>
<proteinExistence type="predicted"/>
<evidence type="ECO:0000313" key="3">
    <source>
        <dbReference type="Proteomes" id="UP000821837"/>
    </source>
</evidence>
<dbReference type="Proteomes" id="UP000821837">
    <property type="component" value="Unassembled WGS sequence"/>
</dbReference>
<feature type="region of interest" description="Disordered" evidence="1">
    <location>
        <begin position="1"/>
        <end position="47"/>
    </location>
</feature>
<reference evidence="2" key="2">
    <citation type="submission" date="2021-09" db="EMBL/GenBank/DDBJ databases">
        <authorList>
            <person name="Jia N."/>
            <person name="Wang J."/>
            <person name="Shi W."/>
            <person name="Du L."/>
            <person name="Sun Y."/>
            <person name="Zhan W."/>
            <person name="Jiang J."/>
            <person name="Wang Q."/>
            <person name="Zhang B."/>
            <person name="Ji P."/>
            <person name="Sakyi L.B."/>
            <person name="Cui X."/>
            <person name="Yuan T."/>
            <person name="Jiang B."/>
            <person name="Yang W."/>
            <person name="Lam T.T.-Y."/>
            <person name="Chang Q."/>
            <person name="Ding S."/>
            <person name="Wang X."/>
            <person name="Zhu J."/>
            <person name="Ruan X."/>
            <person name="Zhao L."/>
            <person name="Wei J."/>
            <person name="Que T."/>
            <person name="Du C."/>
            <person name="Cheng J."/>
            <person name="Dai P."/>
            <person name="Han X."/>
            <person name="Huang E."/>
            <person name="Gao Y."/>
            <person name="Liu J."/>
            <person name="Shao H."/>
            <person name="Ye R."/>
            <person name="Li L."/>
            <person name="Wei W."/>
            <person name="Wang X."/>
            <person name="Wang C."/>
            <person name="Huo Q."/>
            <person name="Li W."/>
            <person name="Guo W."/>
            <person name="Chen H."/>
            <person name="Chen S."/>
            <person name="Zhou L."/>
            <person name="Zhou L."/>
            <person name="Ni X."/>
            <person name="Tian J."/>
            <person name="Zhou Y."/>
            <person name="Sheng Y."/>
            <person name="Liu T."/>
            <person name="Pan Y."/>
            <person name="Xia L."/>
            <person name="Li J."/>
            <person name="Zhao F."/>
            <person name="Cao W."/>
        </authorList>
    </citation>
    <scope>NUCLEOTIDE SEQUENCE</scope>
    <source>
        <strain evidence="2">Rsan-2018</strain>
        <tissue evidence="2">Larvae</tissue>
    </source>
</reference>
<evidence type="ECO:0000256" key="1">
    <source>
        <dbReference type="SAM" id="MobiDB-lite"/>
    </source>
</evidence>
<reference evidence="2" key="1">
    <citation type="journal article" date="2020" name="Cell">
        <title>Large-Scale Comparative Analyses of Tick Genomes Elucidate Their Genetic Diversity and Vector Capacities.</title>
        <authorList>
            <consortium name="Tick Genome and Microbiome Consortium (TIGMIC)"/>
            <person name="Jia N."/>
            <person name="Wang J."/>
            <person name="Shi W."/>
            <person name="Du L."/>
            <person name="Sun Y."/>
            <person name="Zhan W."/>
            <person name="Jiang J.F."/>
            <person name="Wang Q."/>
            <person name="Zhang B."/>
            <person name="Ji P."/>
            <person name="Bell-Sakyi L."/>
            <person name="Cui X.M."/>
            <person name="Yuan T.T."/>
            <person name="Jiang B.G."/>
            <person name="Yang W.F."/>
            <person name="Lam T.T."/>
            <person name="Chang Q.C."/>
            <person name="Ding S.J."/>
            <person name="Wang X.J."/>
            <person name="Zhu J.G."/>
            <person name="Ruan X.D."/>
            <person name="Zhao L."/>
            <person name="Wei J.T."/>
            <person name="Ye R.Z."/>
            <person name="Que T.C."/>
            <person name="Du C.H."/>
            <person name="Zhou Y.H."/>
            <person name="Cheng J.X."/>
            <person name="Dai P.F."/>
            <person name="Guo W.B."/>
            <person name="Han X.H."/>
            <person name="Huang E.J."/>
            <person name="Li L.F."/>
            <person name="Wei W."/>
            <person name="Gao Y.C."/>
            <person name="Liu J.Z."/>
            <person name="Shao H.Z."/>
            <person name="Wang X."/>
            <person name="Wang C.C."/>
            <person name="Yang T.C."/>
            <person name="Huo Q.B."/>
            <person name="Li W."/>
            <person name="Chen H.Y."/>
            <person name="Chen S.E."/>
            <person name="Zhou L.G."/>
            <person name="Ni X.B."/>
            <person name="Tian J.H."/>
            <person name="Sheng Y."/>
            <person name="Liu T."/>
            <person name="Pan Y.S."/>
            <person name="Xia L.Y."/>
            <person name="Li J."/>
            <person name="Zhao F."/>
            <person name="Cao W.C."/>
        </authorList>
    </citation>
    <scope>NUCLEOTIDE SEQUENCE</scope>
    <source>
        <strain evidence="2">Rsan-2018</strain>
    </source>
</reference>
<name>A0A9D4PWU4_RHISA</name>
<feature type="compositionally biased region" description="Low complexity" evidence="1">
    <location>
        <begin position="12"/>
        <end position="25"/>
    </location>
</feature>
<organism evidence="2 3">
    <name type="scientific">Rhipicephalus sanguineus</name>
    <name type="common">Brown dog tick</name>
    <name type="synonym">Ixodes sanguineus</name>
    <dbReference type="NCBI Taxonomy" id="34632"/>
    <lineage>
        <taxon>Eukaryota</taxon>
        <taxon>Metazoa</taxon>
        <taxon>Ecdysozoa</taxon>
        <taxon>Arthropoda</taxon>
        <taxon>Chelicerata</taxon>
        <taxon>Arachnida</taxon>
        <taxon>Acari</taxon>
        <taxon>Parasitiformes</taxon>
        <taxon>Ixodida</taxon>
        <taxon>Ixodoidea</taxon>
        <taxon>Ixodidae</taxon>
        <taxon>Rhipicephalinae</taxon>
        <taxon>Rhipicephalus</taxon>
        <taxon>Rhipicephalus</taxon>
    </lineage>
</organism>
<keyword evidence="3" id="KW-1185">Reference proteome</keyword>
<accession>A0A9D4PWU4</accession>
<comment type="caution">
    <text evidence="2">The sequence shown here is derived from an EMBL/GenBank/DDBJ whole genome shotgun (WGS) entry which is preliminary data.</text>
</comment>
<evidence type="ECO:0000313" key="2">
    <source>
        <dbReference type="EMBL" id="KAH7956597.1"/>
    </source>
</evidence>
<dbReference type="AlphaFoldDB" id="A0A9D4PWU4"/>
<dbReference type="EMBL" id="JABSTV010001250">
    <property type="protein sequence ID" value="KAH7956597.1"/>
    <property type="molecule type" value="Genomic_DNA"/>
</dbReference>